<dbReference type="AlphaFoldDB" id="A0A897N454"/>
<reference evidence="1" key="1">
    <citation type="submission" date="2020-11" db="EMBL/GenBank/DDBJ databases">
        <title>Carbohydrate-dependent, anaerobic sulfur respiration: A novel catabolism in halophilic archaea.</title>
        <authorList>
            <person name="Sorokin D.Y."/>
            <person name="Messina E."/>
            <person name="Smedile F."/>
            <person name="La Cono V."/>
            <person name="Hallsworth J.E."/>
            <person name="Yakimov M.M."/>
        </authorList>
    </citation>
    <scope>NUCLEOTIDE SEQUENCE</scope>
    <source>
        <strain evidence="1">HSR12-1</strain>
    </source>
</reference>
<name>A0A897N454_9EURY</name>
<sequence>MRRRYDDVLTAEMAKTGSGTPRCTSKRMVGICPEKSKSSTMIIVLFPND</sequence>
<protein>
    <submittedName>
        <fullName evidence="1">Uncharacterized protein</fullName>
    </submittedName>
</protein>
<evidence type="ECO:0000313" key="1">
    <source>
        <dbReference type="EMBL" id="QSG05595.1"/>
    </source>
</evidence>
<dbReference type="EMBL" id="CP064787">
    <property type="protein sequence ID" value="QSG05595.1"/>
    <property type="molecule type" value="Genomic_DNA"/>
</dbReference>
<dbReference type="Proteomes" id="UP000663525">
    <property type="component" value="Chromosome"/>
</dbReference>
<proteinExistence type="predicted"/>
<accession>A0A897N454</accession>
<organism evidence="1 2">
    <name type="scientific">Halapricum desulfuricans</name>
    <dbReference type="NCBI Taxonomy" id="2841257"/>
    <lineage>
        <taxon>Archaea</taxon>
        <taxon>Methanobacteriati</taxon>
        <taxon>Methanobacteriota</taxon>
        <taxon>Stenosarchaea group</taxon>
        <taxon>Halobacteria</taxon>
        <taxon>Halobacteriales</taxon>
        <taxon>Haloarculaceae</taxon>
        <taxon>Halapricum</taxon>
    </lineage>
</organism>
<gene>
    <name evidence="1" type="ORF">HSR121_1249</name>
</gene>
<evidence type="ECO:0000313" key="2">
    <source>
        <dbReference type="Proteomes" id="UP000663525"/>
    </source>
</evidence>